<evidence type="ECO:0000256" key="11">
    <source>
        <dbReference type="SAM" id="SignalP"/>
    </source>
</evidence>
<dbReference type="AlphaFoldDB" id="A0AAD8CAZ3"/>
<dbReference type="Pfam" id="PF12925">
    <property type="entry name" value="APP_E2"/>
    <property type="match status" value="1"/>
</dbReference>
<feature type="region of interest" description="Disordered" evidence="9">
    <location>
        <begin position="462"/>
        <end position="514"/>
    </location>
</feature>
<dbReference type="InterPro" id="IPR036669">
    <property type="entry name" value="Amyloid_Cu-bd_sf"/>
</dbReference>
<dbReference type="PROSITE" id="PS00319">
    <property type="entry name" value="APP_CUBD"/>
    <property type="match status" value="1"/>
</dbReference>
<evidence type="ECO:0000256" key="5">
    <source>
        <dbReference type="ARBA" id="ARBA00023136"/>
    </source>
</evidence>
<comment type="caution">
    <text evidence="14">The sequence shown here is derived from an EMBL/GenBank/DDBJ whole genome shotgun (WGS) entry which is preliminary data.</text>
</comment>
<dbReference type="InterPro" id="IPR036176">
    <property type="entry name" value="E2_sf"/>
</dbReference>
<reference evidence="14" key="1">
    <citation type="journal article" date="2023" name="PLoS Negl. Trop. Dis.">
        <title>A genome sequence for Biomphalaria pfeifferi, the major vector snail for the human-infecting parasite Schistosoma mansoni.</title>
        <authorList>
            <person name="Bu L."/>
            <person name="Lu L."/>
            <person name="Laidemitt M.R."/>
            <person name="Zhang S.M."/>
            <person name="Mutuku M."/>
            <person name="Mkoji G."/>
            <person name="Steinauer M."/>
            <person name="Loker E.S."/>
        </authorList>
    </citation>
    <scope>NUCLEOTIDE SEQUENCE</scope>
    <source>
        <strain evidence="14">KasaAsao</strain>
    </source>
</reference>
<dbReference type="SUPFAM" id="SSF56491">
    <property type="entry name" value="A heparin-binding domain"/>
    <property type="match status" value="1"/>
</dbReference>
<protein>
    <submittedName>
        <fullName evidence="14">Amyloid beta A4 protein</fullName>
    </submittedName>
</protein>
<name>A0AAD8CAZ3_BIOPF</name>
<dbReference type="InterPro" id="IPR015849">
    <property type="entry name" value="Amyloid_glyco_heparin-bd"/>
</dbReference>
<dbReference type="InterPro" id="IPR019744">
    <property type="entry name" value="APP_CUBD_CS"/>
</dbReference>
<dbReference type="Pfam" id="PF12924">
    <property type="entry name" value="APP_Cu_bd"/>
    <property type="match status" value="1"/>
</dbReference>
<evidence type="ECO:0000256" key="9">
    <source>
        <dbReference type="SAM" id="MobiDB-lite"/>
    </source>
</evidence>
<feature type="compositionally biased region" description="Acidic residues" evidence="9">
    <location>
        <begin position="464"/>
        <end position="479"/>
    </location>
</feature>
<evidence type="ECO:0000256" key="7">
    <source>
        <dbReference type="ARBA" id="ARBA00023180"/>
    </source>
</evidence>
<dbReference type="GO" id="GO:0046914">
    <property type="term" value="F:transition metal ion binding"/>
    <property type="evidence" value="ECO:0007669"/>
    <property type="project" value="InterPro"/>
</dbReference>
<evidence type="ECO:0000256" key="10">
    <source>
        <dbReference type="SAM" id="Phobius"/>
    </source>
</evidence>
<accession>A0AAD8CAZ3</accession>
<evidence type="ECO:0000256" key="3">
    <source>
        <dbReference type="ARBA" id="ARBA00022729"/>
    </source>
</evidence>
<dbReference type="InterPro" id="IPR019543">
    <property type="entry name" value="APP_amyloid_C"/>
</dbReference>
<keyword evidence="6 8" id="KW-1015">Disulfide bond</keyword>
<keyword evidence="2 10" id="KW-0812">Transmembrane</keyword>
<sequence>MKRLSFICASFSLLQVLLAASLEDKYEPMVAFICERPAMHRGVNGWIPDKSTDCLDRMEDILTYCKSMYPDHNITNVVEASYLVTISDWPMGKSDRQHSHRVRPFRCLVGGFQSDALLVPQHCEFDHRHDQSQCEGFSHWNSVADEACAKKGMHLESFGMLLNCKLGKFSGVEYVCCPVKTETKYQEPQNDDKPDNWINTHDELDKDDDDDDDDNSTKTSSISESTSASAGSSEEQEGNTVDLYEAYLRGQEFPSKYNNEHKKFLAARDQMKKNQQHKITKLLQEWQAARDHVNEVRKTDPKTAEIMAKEITGRFQNLYTSYEQENDAEKEQLISLHQQHVQAALNERKREAMDKYMKSLESGDVDRIIRYLRGYIKAEEKDRMHTVNHFEHVKYSSPREAARIKPLIVTHLRLSEQRIDQALEMLTRYPDIEVKVKPEIDEFLKRFDSIANSIKDVVLPEIKVDEEENDSDEDDEDVTEAPKAPAAESNTNTEDINIDEDEKGADLSDTEEVSDGDVVEDNFAGNNAFVAHHQSDNHLVRQGLTESAVTSSQVGSTIGIALGSVSVFVIIVVAIIMLRRKKTGPSVTHGYVEVDPSASPEDRHLANMQMNGYENPTYKYFEVQNNPKA</sequence>
<feature type="disulfide bond" evidence="8">
    <location>
        <begin position="148"/>
        <end position="176"/>
    </location>
</feature>
<evidence type="ECO:0000313" key="14">
    <source>
        <dbReference type="EMBL" id="KAK0069262.1"/>
    </source>
</evidence>
<dbReference type="InterPro" id="IPR008155">
    <property type="entry name" value="Amyloid_glyco"/>
</dbReference>
<dbReference type="Gene3D" id="3.30.1490.140">
    <property type="entry name" value="Amyloidogenic glycoprotein, copper-binding domain"/>
    <property type="match status" value="1"/>
</dbReference>
<feature type="domain" description="E2" evidence="13">
    <location>
        <begin position="247"/>
        <end position="443"/>
    </location>
</feature>
<feature type="compositionally biased region" description="Acidic residues" evidence="9">
    <location>
        <begin position="496"/>
        <end position="514"/>
    </location>
</feature>
<comment type="subcellular location">
    <subcellularLocation>
        <location evidence="1">Membrane</location>
        <topology evidence="1">Single-pass type I membrane protein</topology>
    </subcellularLocation>
</comment>
<dbReference type="PRINTS" id="PR00203">
    <property type="entry name" value="AMYLOIDA4"/>
</dbReference>
<evidence type="ECO:0000256" key="1">
    <source>
        <dbReference type="ARBA" id="ARBA00004479"/>
    </source>
</evidence>
<feature type="region of interest" description="GFLD subdomain" evidence="8">
    <location>
        <begin position="24"/>
        <end position="113"/>
    </location>
</feature>
<evidence type="ECO:0000256" key="2">
    <source>
        <dbReference type="ARBA" id="ARBA00022692"/>
    </source>
</evidence>
<dbReference type="Gene3D" id="1.20.120.770">
    <property type="entry name" value="Amyloid precursor protein, E2 domain"/>
    <property type="match status" value="1"/>
</dbReference>
<proteinExistence type="inferred from homology"/>
<dbReference type="InterPro" id="IPR036454">
    <property type="entry name" value="Amyloid_glyco_heparin-bd_sf"/>
</dbReference>
<dbReference type="PANTHER" id="PTHR23103:SF15">
    <property type="entry name" value="AMYLOID-BETA-LIKE PROTEIN"/>
    <property type="match status" value="1"/>
</dbReference>
<feature type="chain" id="PRO_5042057122" evidence="11">
    <location>
        <begin position="20"/>
        <end position="629"/>
    </location>
</feature>
<keyword evidence="15" id="KW-1185">Reference proteome</keyword>
<feature type="signal peptide" evidence="11">
    <location>
        <begin position="1"/>
        <end position="19"/>
    </location>
</feature>
<evidence type="ECO:0000256" key="8">
    <source>
        <dbReference type="PROSITE-ProRule" id="PRU01217"/>
    </source>
</evidence>
<gene>
    <name evidence="14" type="ORF">Bpfe_001444</name>
</gene>
<dbReference type="InterPro" id="IPR019745">
    <property type="entry name" value="Amyloid_glyco_intracell_CS"/>
</dbReference>
<dbReference type="Gene3D" id="3.90.570.10">
    <property type="entry name" value="Amyloidogenic glycoprotein, heparin-binding domain"/>
    <property type="match status" value="1"/>
</dbReference>
<feature type="region of interest" description="CuBD subdomain" evidence="8">
    <location>
        <begin position="121"/>
        <end position="179"/>
    </location>
</feature>
<feature type="compositionally biased region" description="Low complexity" evidence="9">
    <location>
        <begin position="217"/>
        <end position="233"/>
    </location>
</feature>
<dbReference type="Gene3D" id="2.30.29.30">
    <property type="entry name" value="Pleckstrin-homology domain (PH domain)/Phosphotyrosine-binding domain (PTB)"/>
    <property type="match status" value="1"/>
</dbReference>
<dbReference type="GO" id="GO:0007417">
    <property type="term" value="P:central nervous system development"/>
    <property type="evidence" value="ECO:0007669"/>
    <property type="project" value="TreeGrafter"/>
</dbReference>
<evidence type="ECO:0000259" key="12">
    <source>
        <dbReference type="PROSITE" id="PS51869"/>
    </source>
</evidence>
<keyword evidence="7" id="KW-0325">Glycoprotein</keyword>
<evidence type="ECO:0000256" key="6">
    <source>
        <dbReference type="ARBA" id="ARBA00023157"/>
    </source>
</evidence>
<organism evidence="14 15">
    <name type="scientific">Biomphalaria pfeifferi</name>
    <name type="common">Bloodfluke planorb</name>
    <name type="synonym">Freshwater snail</name>
    <dbReference type="NCBI Taxonomy" id="112525"/>
    <lineage>
        <taxon>Eukaryota</taxon>
        <taxon>Metazoa</taxon>
        <taxon>Spiralia</taxon>
        <taxon>Lophotrochozoa</taxon>
        <taxon>Mollusca</taxon>
        <taxon>Gastropoda</taxon>
        <taxon>Heterobranchia</taxon>
        <taxon>Euthyneura</taxon>
        <taxon>Panpulmonata</taxon>
        <taxon>Hygrophila</taxon>
        <taxon>Lymnaeoidea</taxon>
        <taxon>Planorbidae</taxon>
        <taxon>Biomphalaria</taxon>
    </lineage>
</organism>
<dbReference type="PANTHER" id="PTHR23103">
    <property type="entry name" value="ALZHEIMER'S DISEASE BETA-AMYLOID RELATED"/>
    <property type="match status" value="1"/>
</dbReference>
<feature type="compositionally biased region" description="Basic and acidic residues" evidence="9">
    <location>
        <begin position="184"/>
        <end position="204"/>
    </location>
</feature>
<feature type="transmembrane region" description="Helical" evidence="10">
    <location>
        <begin position="558"/>
        <end position="578"/>
    </location>
</feature>
<evidence type="ECO:0000313" key="15">
    <source>
        <dbReference type="Proteomes" id="UP001233172"/>
    </source>
</evidence>
<dbReference type="GO" id="GO:0016020">
    <property type="term" value="C:membrane"/>
    <property type="evidence" value="ECO:0007669"/>
    <property type="project" value="UniProtKB-SubCell"/>
</dbReference>
<evidence type="ECO:0000259" key="13">
    <source>
        <dbReference type="PROSITE" id="PS51870"/>
    </source>
</evidence>
<dbReference type="EMBL" id="JASAOG010000003">
    <property type="protein sequence ID" value="KAK0069262.1"/>
    <property type="molecule type" value="Genomic_DNA"/>
</dbReference>
<dbReference type="SUPFAM" id="SSF89811">
    <property type="entry name" value="Amyloid beta a4 protein copper binding domain (domain 2)"/>
    <property type="match status" value="1"/>
</dbReference>
<dbReference type="InterPro" id="IPR008154">
    <property type="entry name" value="Amyloid_glyco_extra"/>
</dbReference>
<feature type="disulfide bond" evidence="8">
    <location>
        <begin position="123"/>
        <end position="177"/>
    </location>
</feature>
<dbReference type="PROSITE" id="PS51870">
    <property type="entry name" value="APP_E2"/>
    <property type="match status" value="1"/>
</dbReference>
<feature type="region of interest" description="Disordered" evidence="9">
    <location>
        <begin position="184"/>
        <end position="238"/>
    </location>
</feature>
<dbReference type="PROSITE" id="PS00320">
    <property type="entry name" value="APP_INTRA"/>
    <property type="match status" value="1"/>
</dbReference>
<evidence type="ECO:0000256" key="4">
    <source>
        <dbReference type="ARBA" id="ARBA00022989"/>
    </source>
</evidence>
<keyword evidence="5 10" id="KW-0472">Membrane</keyword>
<dbReference type="Proteomes" id="UP001233172">
    <property type="component" value="Unassembled WGS sequence"/>
</dbReference>
<dbReference type="Pfam" id="PF10515">
    <property type="entry name" value="APP_amyloid"/>
    <property type="match status" value="1"/>
</dbReference>
<dbReference type="SMART" id="SM00006">
    <property type="entry name" value="A4_EXTRA"/>
    <property type="match status" value="1"/>
</dbReference>
<comment type="caution">
    <text evidence="8">Lacks conserved residue(s) required for the propagation of feature annotation.</text>
</comment>
<dbReference type="GO" id="GO:0007409">
    <property type="term" value="P:axonogenesis"/>
    <property type="evidence" value="ECO:0007669"/>
    <property type="project" value="TreeGrafter"/>
</dbReference>
<dbReference type="GO" id="GO:0008201">
    <property type="term" value="F:heparin binding"/>
    <property type="evidence" value="ECO:0007669"/>
    <property type="project" value="UniProtKB-UniRule"/>
</dbReference>
<dbReference type="SUPFAM" id="SSF109843">
    <property type="entry name" value="CAPPD, an extracellular domain of amyloid beta A4 protein"/>
    <property type="match status" value="1"/>
</dbReference>
<keyword evidence="4 10" id="KW-1133">Transmembrane helix</keyword>
<dbReference type="InterPro" id="IPR024329">
    <property type="entry name" value="Amyloid_glyco_E2_domain"/>
</dbReference>
<dbReference type="Pfam" id="PF02177">
    <property type="entry name" value="APP_N"/>
    <property type="match status" value="1"/>
</dbReference>
<feature type="domain" description="E1" evidence="12">
    <location>
        <begin position="24"/>
        <end position="179"/>
    </location>
</feature>
<dbReference type="InterPro" id="IPR011993">
    <property type="entry name" value="PH-like_dom_sf"/>
</dbReference>
<reference evidence="14" key="2">
    <citation type="submission" date="2023-04" db="EMBL/GenBank/DDBJ databases">
        <authorList>
            <person name="Bu L."/>
            <person name="Lu L."/>
            <person name="Laidemitt M.R."/>
            <person name="Zhang S.M."/>
            <person name="Mutuku M."/>
            <person name="Mkoji G."/>
            <person name="Steinauer M."/>
            <person name="Loker E.S."/>
        </authorList>
    </citation>
    <scope>NUCLEOTIDE SEQUENCE</scope>
    <source>
        <strain evidence="14">KasaAsao</strain>
        <tissue evidence="14">Whole Snail</tissue>
    </source>
</reference>
<comment type="similarity">
    <text evidence="8">Belongs to the APP family.</text>
</comment>
<keyword evidence="3 11" id="KW-0732">Signal</keyword>
<feature type="compositionally biased region" description="Acidic residues" evidence="9">
    <location>
        <begin position="205"/>
        <end position="214"/>
    </location>
</feature>
<dbReference type="PROSITE" id="PS51869">
    <property type="entry name" value="APP_E1"/>
    <property type="match status" value="1"/>
</dbReference>
<feature type="disulfide bond" evidence="8">
    <location>
        <begin position="134"/>
        <end position="164"/>
    </location>
</feature>
<dbReference type="InterPro" id="IPR011178">
    <property type="entry name" value="Amyloid_glyco_Cu-bd"/>
</dbReference>